<sequence length="164" mass="19003">MEGKARRGQKEKMKRKTRRDREKKREEEKRKENMGGEERHENVNKKEESEGKGEKEEREMWREKKKKKEEEKRKKRELRGPAYGFLVGPACFRGLFPPSSLLITIITAHLIQVDAFSTTNFCKTVFLMRNAASLGLAFLLSQNSVQGFPSTISRPKSGEWAQAS</sequence>
<evidence type="ECO:0000313" key="3">
    <source>
        <dbReference type="Proteomes" id="UP000593571"/>
    </source>
</evidence>
<keyword evidence="3" id="KW-1185">Reference proteome</keyword>
<evidence type="ECO:0000256" key="1">
    <source>
        <dbReference type="SAM" id="MobiDB-lite"/>
    </source>
</evidence>
<feature type="region of interest" description="Disordered" evidence="1">
    <location>
        <begin position="1"/>
        <end position="79"/>
    </location>
</feature>
<evidence type="ECO:0000313" key="2">
    <source>
        <dbReference type="EMBL" id="KAF6456891.1"/>
    </source>
</evidence>
<feature type="compositionally biased region" description="Basic and acidic residues" evidence="1">
    <location>
        <begin position="19"/>
        <end position="72"/>
    </location>
</feature>
<feature type="compositionally biased region" description="Basic and acidic residues" evidence="1">
    <location>
        <begin position="1"/>
        <end position="11"/>
    </location>
</feature>
<accession>A0A7J8GAQ5</accession>
<organism evidence="2 3">
    <name type="scientific">Rousettus aegyptiacus</name>
    <name type="common">Egyptian fruit bat</name>
    <name type="synonym">Pteropus aegyptiacus</name>
    <dbReference type="NCBI Taxonomy" id="9407"/>
    <lineage>
        <taxon>Eukaryota</taxon>
        <taxon>Metazoa</taxon>
        <taxon>Chordata</taxon>
        <taxon>Craniata</taxon>
        <taxon>Vertebrata</taxon>
        <taxon>Euteleostomi</taxon>
        <taxon>Mammalia</taxon>
        <taxon>Eutheria</taxon>
        <taxon>Laurasiatheria</taxon>
        <taxon>Chiroptera</taxon>
        <taxon>Yinpterochiroptera</taxon>
        <taxon>Pteropodoidea</taxon>
        <taxon>Pteropodidae</taxon>
        <taxon>Rousettinae</taxon>
        <taxon>Rousettus</taxon>
    </lineage>
</organism>
<dbReference type="EMBL" id="JACASE010000006">
    <property type="protein sequence ID" value="KAF6456891.1"/>
    <property type="molecule type" value="Genomic_DNA"/>
</dbReference>
<protein>
    <submittedName>
        <fullName evidence="2">Uncharacterized protein</fullName>
    </submittedName>
</protein>
<dbReference type="AlphaFoldDB" id="A0A7J8GAQ5"/>
<comment type="caution">
    <text evidence="2">The sequence shown here is derived from an EMBL/GenBank/DDBJ whole genome shotgun (WGS) entry which is preliminary data.</text>
</comment>
<dbReference type="Proteomes" id="UP000593571">
    <property type="component" value="Unassembled WGS sequence"/>
</dbReference>
<gene>
    <name evidence="2" type="ORF">HJG63_011524</name>
</gene>
<reference evidence="2 3" key="1">
    <citation type="journal article" date="2020" name="Nature">
        <title>Six reference-quality genomes reveal evolution of bat adaptations.</title>
        <authorList>
            <person name="Jebb D."/>
            <person name="Huang Z."/>
            <person name="Pippel M."/>
            <person name="Hughes G.M."/>
            <person name="Lavrichenko K."/>
            <person name="Devanna P."/>
            <person name="Winkler S."/>
            <person name="Jermiin L.S."/>
            <person name="Skirmuntt E.C."/>
            <person name="Katzourakis A."/>
            <person name="Burkitt-Gray L."/>
            <person name="Ray D.A."/>
            <person name="Sullivan K.A.M."/>
            <person name="Roscito J.G."/>
            <person name="Kirilenko B.M."/>
            <person name="Davalos L.M."/>
            <person name="Corthals A.P."/>
            <person name="Power M.L."/>
            <person name="Jones G."/>
            <person name="Ransome R.D."/>
            <person name="Dechmann D.K.N."/>
            <person name="Locatelli A.G."/>
            <person name="Puechmaille S.J."/>
            <person name="Fedrigo O."/>
            <person name="Jarvis E.D."/>
            <person name="Hiller M."/>
            <person name="Vernes S.C."/>
            <person name="Myers E.W."/>
            <person name="Teeling E.C."/>
        </authorList>
    </citation>
    <scope>NUCLEOTIDE SEQUENCE [LARGE SCALE GENOMIC DNA]</scope>
    <source>
        <strain evidence="2">MRouAeg1</strain>
        <tissue evidence="2">Muscle</tissue>
    </source>
</reference>
<name>A0A7J8GAQ5_ROUAE</name>
<proteinExistence type="predicted"/>